<organism evidence="1 2">
    <name type="scientific">Streptomyces noursei</name>
    <name type="common">Streptomyces albulus</name>
    <dbReference type="NCBI Taxonomy" id="1971"/>
    <lineage>
        <taxon>Bacteria</taxon>
        <taxon>Bacillati</taxon>
        <taxon>Actinomycetota</taxon>
        <taxon>Actinomycetes</taxon>
        <taxon>Kitasatosporales</taxon>
        <taxon>Streptomycetaceae</taxon>
        <taxon>Streptomyces</taxon>
    </lineage>
</organism>
<sequence>MDEATFFPDAGGEPKVLTTAGLADEEIPVVPMADDLGIGNAGGEGEKVLEVIVLGRRLGCLLRGRLCWGCGWLWSPGGCEVGAESFDAAVEFGEPDEELLVVA</sequence>
<comment type="caution">
    <text evidence="1">The sequence shown here is derived from an EMBL/GenBank/DDBJ whole genome shotgun (WGS) entry which is preliminary data.</text>
</comment>
<proteinExistence type="predicted"/>
<name>A0A2N8PIK4_STRNR</name>
<protein>
    <submittedName>
        <fullName evidence="1">Uncharacterized protein</fullName>
    </submittedName>
</protein>
<dbReference type="EMBL" id="LJSN01000002">
    <property type="protein sequence ID" value="PNE40879.1"/>
    <property type="molecule type" value="Genomic_DNA"/>
</dbReference>
<evidence type="ECO:0000313" key="2">
    <source>
        <dbReference type="Proteomes" id="UP000236047"/>
    </source>
</evidence>
<dbReference type="Proteomes" id="UP000236047">
    <property type="component" value="Unassembled WGS sequence"/>
</dbReference>
<dbReference type="AlphaFoldDB" id="A0A2N8PIK4"/>
<reference evidence="2" key="1">
    <citation type="submission" date="2015-09" db="EMBL/GenBank/DDBJ databases">
        <authorList>
            <person name="Graham D.E."/>
            <person name="Mahan K.M."/>
            <person name="Klingeman D.M."/>
            <person name="Fida T."/>
            <person name="Giannone R.J."/>
            <person name="Hettich R.L."/>
            <person name="Parry R.J."/>
            <person name="Spain J.C."/>
        </authorList>
    </citation>
    <scope>NUCLEOTIDE SEQUENCE [LARGE SCALE GENOMIC DNA]</scope>
    <source>
        <strain evidence="2">JCM 4701</strain>
    </source>
</reference>
<accession>A0A2N8PIK4</accession>
<gene>
    <name evidence="1" type="ORF">AOB60_08870</name>
</gene>
<evidence type="ECO:0000313" key="1">
    <source>
        <dbReference type="EMBL" id="PNE40879.1"/>
    </source>
</evidence>
<keyword evidence="2" id="KW-1185">Reference proteome</keyword>